<dbReference type="Proteomes" id="UP001221597">
    <property type="component" value="Chromosome"/>
</dbReference>
<dbReference type="RefSeq" id="WP_283076455.1">
    <property type="nucleotide sequence ID" value="NZ_CP121671.1"/>
</dbReference>
<feature type="region of interest" description="Disordered" evidence="1">
    <location>
        <begin position="73"/>
        <end position="93"/>
    </location>
</feature>
<gene>
    <name evidence="3" type="ORF">P9989_19220</name>
</gene>
<keyword evidence="2" id="KW-0732">Signal</keyword>
<evidence type="ECO:0000313" key="4">
    <source>
        <dbReference type="Proteomes" id="UP001221597"/>
    </source>
</evidence>
<dbReference type="Gene3D" id="2.60.120.260">
    <property type="entry name" value="Galactose-binding domain-like"/>
    <property type="match status" value="1"/>
</dbReference>
<feature type="chain" id="PRO_5046448198" evidence="2">
    <location>
        <begin position="22"/>
        <end position="707"/>
    </location>
</feature>
<organism evidence="3 4">
    <name type="scientific">Halobacillus naozhouensis</name>
    <dbReference type="NCBI Taxonomy" id="554880"/>
    <lineage>
        <taxon>Bacteria</taxon>
        <taxon>Bacillati</taxon>
        <taxon>Bacillota</taxon>
        <taxon>Bacilli</taxon>
        <taxon>Bacillales</taxon>
        <taxon>Bacillaceae</taxon>
        <taxon>Halobacillus</taxon>
    </lineage>
</organism>
<evidence type="ECO:0000256" key="2">
    <source>
        <dbReference type="SAM" id="SignalP"/>
    </source>
</evidence>
<evidence type="ECO:0000313" key="3">
    <source>
        <dbReference type="EMBL" id="WFT74458.1"/>
    </source>
</evidence>
<name>A0ABY8IW69_9BACI</name>
<dbReference type="EMBL" id="CP121671">
    <property type="protein sequence ID" value="WFT74458.1"/>
    <property type="molecule type" value="Genomic_DNA"/>
</dbReference>
<keyword evidence="4" id="KW-1185">Reference proteome</keyword>
<evidence type="ECO:0000256" key="1">
    <source>
        <dbReference type="SAM" id="MobiDB-lite"/>
    </source>
</evidence>
<proteinExistence type="predicted"/>
<protein>
    <submittedName>
        <fullName evidence="3">Immune inhibitor A</fullName>
    </submittedName>
</protein>
<sequence length="707" mass="79898">MKKITSLLAIGALSLSLLAPAASGVSAQSDSSTDYSNWNVERYGDRIDIDGKLEQKSQSEEFQNKAAEKIKEAAKETEFNSEGPAGTAEADSPYFTYDGGTKQFLNRNLEFQTFTLRSVGEHVEVWVANDLSFEQGDPRDPHVVTQEQVDKMAAEFDSNIYPVATEFFGMPDSLDGTDAQLEDLGLVPEGYYKGDGDKVMIHVSNIPDENYENSEYPFFVAGFFWQTLENYTDRNIISIDSADWEERLESTFFGTTIHELQHLIHADNDSDETTWLNEGMSTFSEYLGGYGLDSGSINFLLDHPENSLTNWDEHVNAATGPETIADYGLVQLFTLYNYERFGQEFIRHVATDGNTSISSYKQAYKDFGLDVTFNEVYQDFSTALVVDDDKWKGGKYGFENIDLRKLPVEDGSERGFTVNFEKAKTYEKDGVPAWGTDFKEFNFAPNQNVENFTFNGVDFLPLQWETVQDPLGSDDQVYWAGKGDELDNKMIFEADLTNVDDATLTFDNYIDIEEQWDFGVVQVSTDGGETWTSLANENTRSDVVEQGYPTIKENLPGFTGTYTEFKEESFDLSEYAGEEVLISFRYLTDWGTSQSGWFIDDIAIPEIGLSFDGTSTGDFMSEAQLKEKYVNYGVTFIKEKNNGKYQVIEVDPFNITDKEALELQQAFRKGKTYMTTYYAAPQDSTIPVPFEYEVEFKENNGKGPKKH</sequence>
<feature type="signal peptide" evidence="2">
    <location>
        <begin position="1"/>
        <end position="21"/>
    </location>
</feature>
<dbReference type="Pfam" id="PF20773">
    <property type="entry name" value="InhA-like_MAM"/>
    <property type="match status" value="1"/>
</dbReference>
<reference evidence="3 4" key="1">
    <citation type="submission" date="2023-04" db="EMBL/GenBank/DDBJ databases">
        <title>Genome sequence of Halobacillus naozhouensis KACC 21980.</title>
        <authorList>
            <person name="Kim S."/>
            <person name="Heo J."/>
            <person name="Kwon S.-W."/>
        </authorList>
    </citation>
    <scope>NUCLEOTIDE SEQUENCE [LARGE SCALE GENOMIC DNA]</scope>
    <source>
        <strain evidence="3 4">KCTC 13234</strain>
    </source>
</reference>
<accession>A0ABY8IW69</accession>